<dbReference type="AlphaFoldDB" id="A0A645DNF9"/>
<sequence>MFTGIIKEKGKIVKIQNSIDGKTLTISGKEVIPELEIGDSIAINGVCQTVVKIENNQFVVNTVNETISKTTFSELKIGDIINLEPALTANGKLGGHFVQGHVDTIGTIININRLQKTAEFIFSFPEKFRKYLATTGSITIDGVSLTTAQILDTSFKVALIPHTIETTIFSNYKIGSKVNLEFDIIGKYVESILLYNDKSNKTGNNNTNNISFLNQFITQPD</sequence>
<evidence type="ECO:0000256" key="4">
    <source>
        <dbReference type="ARBA" id="ARBA00013950"/>
    </source>
</evidence>
<evidence type="ECO:0000313" key="9">
    <source>
        <dbReference type="EMBL" id="MPM91004.1"/>
    </source>
</evidence>
<dbReference type="InterPro" id="IPR026017">
    <property type="entry name" value="Lumazine-bd_dom"/>
</dbReference>
<comment type="function">
    <text evidence="1">Catalyzes the dismutation of two molecules of 6,7-dimethyl-8-ribityllumazine, resulting in the formation of riboflavin and 5-amino-6-(D-ribitylamino)uracil.</text>
</comment>
<dbReference type="InterPro" id="IPR001783">
    <property type="entry name" value="Lumazine-bd"/>
</dbReference>
<proteinExistence type="predicted"/>
<dbReference type="PANTHER" id="PTHR21098">
    <property type="entry name" value="RIBOFLAVIN SYNTHASE ALPHA CHAIN"/>
    <property type="match status" value="1"/>
</dbReference>
<dbReference type="GO" id="GO:0009231">
    <property type="term" value="P:riboflavin biosynthetic process"/>
    <property type="evidence" value="ECO:0007669"/>
    <property type="project" value="UniProtKB-KW"/>
</dbReference>
<keyword evidence="7" id="KW-0677">Repeat</keyword>
<dbReference type="InterPro" id="IPR023366">
    <property type="entry name" value="ATP_synth_asu-like_sf"/>
</dbReference>
<dbReference type="EC" id="2.5.1.9" evidence="3"/>
<accession>A0A645DNF9</accession>
<dbReference type="PROSITE" id="PS51177">
    <property type="entry name" value="LUMAZINE_BIND"/>
    <property type="match status" value="2"/>
</dbReference>
<protein>
    <recommendedName>
        <fullName evidence="4">Riboflavin synthase</fullName>
        <ecNumber evidence="3">2.5.1.9</ecNumber>
    </recommendedName>
</protein>
<dbReference type="SUPFAM" id="SSF63380">
    <property type="entry name" value="Riboflavin synthase domain-like"/>
    <property type="match status" value="2"/>
</dbReference>
<evidence type="ECO:0000256" key="6">
    <source>
        <dbReference type="ARBA" id="ARBA00022679"/>
    </source>
</evidence>
<dbReference type="NCBIfam" id="TIGR00187">
    <property type="entry name" value="ribE"/>
    <property type="match status" value="1"/>
</dbReference>
<dbReference type="FunFam" id="2.40.30.20:FF:000003">
    <property type="entry name" value="Riboflavin synthase, alpha subunit"/>
    <property type="match status" value="1"/>
</dbReference>
<evidence type="ECO:0000256" key="7">
    <source>
        <dbReference type="ARBA" id="ARBA00022737"/>
    </source>
</evidence>
<feature type="domain" description="Lumazine-binding" evidence="8">
    <location>
        <begin position="97"/>
        <end position="193"/>
    </location>
</feature>
<dbReference type="InterPro" id="IPR017938">
    <property type="entry name" value="Riboflavin_synthase-like_b-brl"/>
</dbReference>
<evidence type="ECO:0000256" key="5">
    <source>
        <dbReference type="ARBA" id="ARBA00022619"/>
    </source>
</evidence>
<evidence type="ECO:0000256" key="2">
    <source>
        <dbReference type="ARBA" id="ARBA00004887"/>
    </source>
</evidence>
<dbReference type="NCBIfam" id="NF006767">
    <property type="entry name" value="PRK09289.1"/>
    <property type="match status" value="1"/>
</dbReference>
<evidence type="ECO:0000256" key="3">
    <source>
        <dbReference type="ARBA" id="ARBA00012827"/>
    </source>
</evidence>
<dbReference type="GO" id="GO:0004746">
    <property type="term" value="F:riboflavin synthase activity"/>
    <property type="evidence" value="ECO:0007669"/>
    <property type="project" value="UniProtKB-EC"/>
</dbReference>
<keyword evidence="5" id="KW-0686">Riboflavin biosynthesis</keyword>
<evidence type="ECO:0000259" key="8">
    <source>
        <dbReference type="PROSITE" id="PS51177"/>
    </source>
</evidence>
<dbReference type="PIRSF" id="PIRSF000498">
    <property type="entry name" value="Riboflavin_syn_A"/>
    <property type="match status" value="1"/>
</dbReference>
<dbReference type="EMBL" id="VSSQ01038124">
    <property type="protein sequence ID" value="MPM91004.1"/>
    <property type="molecule type" value="Genomic_DNA"/>
</dbReference>
<keyword evidence="6 9" id="KW-0808">Transferase</keyword>
<comment type="pathway">
    <text evidence="2">Cofactor biosynthesis; riboflavin biosynthesis; riboflavin from 2-hydroxy-3-oxobutyl phosphate and 5-amino-6-(D-ribitylamino)uracil: step 2/2.</text>
</comment>
<dbReference type="Pfam" id="PF00677">
    <property type="entry name" value="Lum_binding"/>
    <property type="match status" value="2"/>
</dbReference>
<organism evidence="9">
    <name type="scientific">bioreactor metagenome</name>
    <dbReference type="NCBI Taxonomy" id="1076179"/>
    <lineage>
        <taxon>unclassified sequences</taxon>
        <taxon>metagenomes</taxon>
        <taxon>ecological metagenomes</taxon>
    </lineage>
</organism>
<dbReference type="FunFam" id="2.40.30.20:FF:000004">
    <property type="entry name" value="Riboflavin synthase, alpha subunit"/>
    <property type="match status" value="1"/>
</dbReference>
<dbReference type="PANTHER" id="PTHR21098:SF0">
    <property type="entry name" value="RIBOFLAVIN SYNTHASE"/>
    <property type="match status" value="1"/>
</dbReference>
<dbReference type="CDD" id="cd00402">
    <property type="entry name" value="Riboflavin_synthase_like"/>
    <property type="match status" value="1"/>
</dbReference>
<comment type="caution">
    <text evidence="9">The sequence shown here is derived from an EMBL/GenBank/DDBJ whole genome shotgun (WGS) entry which is preliminary data.</text>
</comment>
<dbReference type="Gene3D" id="2.40.30.20">
    <property type="match status" value="2"/>
</dbReference>
<evidence type="ECO:0000256" key="1">
    <source>
        <dbReference type="ARBA" id="ARBA00002803"/>
    </source>
</evidence>
<reference evidence="9" key="1">
    <citation type="submission" date="2019-08" db="EMBL/GenBank/DDBJ databases">
        <authorList>
            <person name="Kucharzyk K."/>
            <person name="Murdoch R.W."/>
            <person name="Higgins S."/>
            <person name="Loffler F."/>
        </authorList>
    </citation>
    <scope>NUCLEOTIDE SEQUENCE</scope>
</reference>
<gene>
    <name evidence="9" type="primary">ribE_24</name>
    <name evidence="9" type="ORF">SDC9_138129</name>
</gene>
<name>A0A645DNF9_9ZZZZ</name>
<feature type="domain" description="Lumazine-binding" evidence="8">
    <location>
        <begin position="1"/>
        <end position="96"/>
    </location>
</feature>